<evidence type="ECO:0000259" key="1">
    <source>
        <dbReference type="Pfam" id="PF12706"/>
    </source>
</evidence>
<dbReference type="Proteomes" id="UP000031307">
    <property type="component" value="Unassembled WGS sequence"/>
</dbReference>
<name>A0A0C1E672_9BACT</name>
<gene>
    <name evidence="2" type="ORF">DB43_HJ00230</name>
</gene>
<protein>
    <recommendedName>
        <fullName evidence="1">Metallo-beta-lactamase domain-containing protein</fullName>
    </recommendedName>
</protein>
<dbReference type="GO" id="GO:0005737">
    <property type="term" value="C:cytoplasm"/>
    <property type="evidence" value="ECO:0007669"/>
    <property type="project" value="TreeGrafter"/>
</dbReference>
<dbReference type="EMBL" id="JSAM01000105">
    <property type="protein sequence ID" value="KIA76812.1"/>
    <property type="molecule type" value="Genomic_DNA"/>
</dbReference>
<dbReference type="InterPro" id="IPR036866">
    <property type="entry name" value="RibonucZ/Hydroxyglut_hydro"/>
</dbReference>
<accession>A0A0C1E672</accession>
<evidence type="ECO:0000313" key="2">
    <source>
        <dbReference type="EMBL" id="KIA76812.1"/>
    </source>
</evidence>
<organism evidence="2 3">
    <name type="scientific">Parachlamydia acanthamoebae</name>
    <dbReference type="NCBI Taxonomy" id="83552"/>
    <lineage>
        <taxon>Bacteria</taxon>
        <taxon>Pseudomonadati</taxon>
        <taxon>Chlamydiota</taxon>
        <taxon>Chlamydiia</taxon>
        <taxon>Parachlamydiales</taxon>
        <taxon>Parachlamydiaceae</taxon>
        <taxon>Parachlamydia</taxon>
    </lineage>
</organism>
<dbReference type="PATRIC" id="fig|83552.4.peg.2086"/>
<dbReference type="RefSeq" id="WP_006342430.1">
    <property type="nucleotide sequence ID" value="NZ_JASBUT010000020.1"/>
</dbReference>
<reference evidence="2 3" key="1">
    <citation type="journal article" date="2014" name="Mol. Biol. Evol.">
        <title>Massive expansion of Ubiquitination-related gene families within the Chlamydiae.</title>
        <authorList>
            <person name="Domman D."/>
            <person name="Collingro A."/>
            <person name="Lagkouvardos I."/>
            <person name="Gehre L."/>
            <person name="Weinmaier T."/>
            <person name="Rattei T."/>
            <person name="Subtil A."/>
            <person name="Horn M."/>
        </authorList>
    </citation>
    <scope>NUCLEOTIDE SEQUENCE [LARGE SCALE GENOMIC DNA]</scope>
    <source>
        <strain evidence="2 3">OEW1</strain>
    </source>
</reference>
<dbReference type="PANTHER" id="PTHR15032:SF4">
    <property type="entry name" value="N-ACYL-PHOSPHATIDYLETHANOLAMINE-HYDROLYZING PHOSPHOLIPASE D"/>
    <property type="match status" value="1"/>
</dbReference>
<dbReference type="Gene3D" id="3.60.15.10">
    <property type="entry name" value="Ribonuclease Z/Hydroxyacylglutathione hydrolase-like"/>
    <property type="match status" value="1"/>
</dbReference>
<dbReference type="PANTHER" id="PTHR15032">
    <property type="entry name" value="N-ACYL-PHOSPHATIDYLETHANOLAMINE-HYDROLYZING PHOSPHOLIPASE D"/>
    <property type="match status" value="1"/>
</dbReference>
<dbReference type="InterPro" id="IPR001279">
    <property type="entry name" value="Metallo-B-lactamas"/>
</dbReference>
<sequence>MAIDSKIMTNNLLTISNNISKSPNYFRINKKSGSIQENGFIRRHLLSLFYAKSHLNKLEKIIDKNIQLISALDREEFIGKHTEPTDLFLAVQKYNQTLAAITKHKLLVKSVLANKIKLNFVKNDKVSELNPTTVIGVTDQDISADLQNDKPAIVKERRFVKKYNIRRYPNDNLDHAKEAGKIFTSTQRERVLSVMGRVIEGTAKIFGHEVTAFQKYHYRTNNETDEQIYAPRTSPLNLTTEPTSFWLGHATLFLSIPLKSDKGTVASFNVITDPVEGDLHRLLYPRQTKFARPMEETPAPDVYLLSHNHMDHYNKETVKKIFAQQPIMVVPVGDGDRYAKLAKKIGFDHANIIELDWWEKKDIEFEKNGERYHMQIAATPARHWSGIGPCDGHESTFLGYVIQGNEGGDIYFAGDTARLNDDHIQKLRENFNIRWNFQPGGPDEVRKNMESTHQASVDGLWMHFKMMISRVYQEGMDKEEFLRQAGELKTIYMHTMAYKLGNLHLSDTKDSLQRVLAALSVYEDTNTHLAQIEEKVKTRIAKQREKLTTKSLSEKKMAKVEARLAKTSVKVRNQLIEKELGLKSYEKQVYDELCAFAKDFVFEDGKRLLPDEISKLLQETVIVSKIGARLGLETRKEDQLENTFF</sequence>
<dbReference type="AlphaFoldDB" id="A0A0C1E672"/>
<dbReference type="SUPFAM" id="SSF56281">
    <property type="entry name" value="Metallo-hydrolase/oxidoreductase"/>
    <property type="match status" value="1"/>
</dbReference>
<dbReference type="Pfam" id="PF12706">
    <property type="entry name" value="Lactamase_B_2"/>
    <property type="match status" value="1"/>
</dbReference>
<comment type="caution">
    <text evidence="2">The sequence shown here is derived from an EMBL/GenBank/DDBJ whole genome shotgun (WGS) entry which is preliminary data.</text>
</comment>
<evidence type="ECO:0000313" key="3">
    <source>
        <dbReference type="Proteomes" id="UP000031307"/>
    </source>
</evidence>
<feature type="domain" description="Metallo-beta-lactamase" evidence="1">
    <location>
        <begin position="269"/>
        <end position="431"/>
    </location>
</feature>
<proteinExistence type="predicted"/>